<evidence type="ECO:0000256" key="2">
    <source>
        <dbReference type="ARBA" id="ARBA00022777"/>
    </source>
</evidence>
<keyword evidence="4" id="KW-0804">Transcription</keyword>
<protein>
    <recommendedName>
        <fullName evidence="5">ANTAR domain-containing protein</fullName>
    </recommendedName>
</protein>
<dbReference type="Pfam" id="PF01590">
    <property type="entry name" value="GAF"/>
    <property type="match status" value="1"/>
</dbReference>
<dbReference type="SMART" id="SM00065">
    <property type="entry name" value="GAF"/>
    <property type="match status" value="1"/>
</dbReference>
<dbReference type="GO" id="GO:0016301">
    <property type="term" value="F:kinase activity"/>
    <property type="evidence" value="ECO:0007669"/>
    <property type="project" value="UniProtKB-KW"/>
</dbReference>
<dbReference type="RefSeq" id="WP_015442789.1">
    <property type="nucleotide sequence ID" value="NC_020520.1"/>
</dbReference>
<keyword evidence="3" id="KW-0805">Transcription regulation</keyword>
<dbReference type="InterPro" id="IPR029016">
    <property type="entry name" value="GAF-like_dom_sf"/>
</dbReference>
<dbReference type="InterPro" id="IPR036388">
    <property type="entry name" value="WH-like_DNA-bd_sf"/>
</dbReference>
<reference evidence="6 7" key="1">
    <citation type="journal article" date="2013" name="Int. J. Syst. Evol. Microbiol.">
        <title>Ilumatobacter nonamiense sp. nov. and Ilumatobacter coccineum sp. nov., isolated from seashore sand.</title>
        <authorList>
            <person name="Matsumoto A."/>
            <person name="Kasai H."/>
            <person name="Matsuo Y."/>
            <person name="Shizuri Y."/>
            <person name="Ichikawa N."/>
            <person name="Fujita N."/>
            <person name="Omura S."/>
            <person name="Takahashi Y."/>
        </authorList>
    </citation>
    <scope>NUCLEOTIDE SEQUENCE [LARGE SCALE GENOMIC DNA]</scope>
    <source>
        <strain evidence="7">NBRC 103263 / KCTC 29153 / YM16-304</strain>
    </source>
</reference>
<dbReference type="InterPro" id="IPR003018">
    <property type="entry name" value="GAF"/>
</dbReference>
<dbReference type="AlphaFoldDB" id="A0A6C7EC16"/>
<dbReference type="InterPro" id="IPR011006">
    <property type="entry name" value="CheY-like_superfamily"/>
</dbReference>
<dbReference type="Pfam" id="PF03861">
    <property type="entry name" value="ANTAR"/>
    <property type="match status" value="1"/>
</dbReference>
<evidence type="ECO:0000256" key="3">
    <source>
        <dbReference type="ARBA" id="ARBA00023015"/>
    </source>
</evidence>
<dbReference type="PIRSF" id="PIRSF036625">
    <property type="entry name" value="GAF_ANTAR"/>
    <property type="match status" value="1"/>
</dbReference>
<evidence type="ECO:0000256" key="1">
    <source>
        <dbReference type="ARBA" id="ARBA00022679"/>
    </source>
</evidence>
<dbReference type="InterPro" id="IPR005561">
    <property type="entry name" value="ANTAR"/>
</dbReference>
<gene>
    <name evidence="6" type="ORF">YM304_32280</name>
</gene>
<proteinExistence type="predicted"/>
<dbReference type="SUPFAM" id="SSF52172">
    <property type="entry name" value="CheY-like"/>
    <property type="match status" value="1"/>
</dbReference>
<dbReference type="SUPFAM" id="SSF55781">
    <property type="entry name" value="GAF domain-like"/>
    <property type="match status" value="1"/>
</dbReference>
<evidence type="ECO:0000256" key="4">
    <source>
        <dbReference type="ARBA" id="ARBA00023163"/>
    </source>
</evidence>
<evidence type="ECO:0000259" key="5">
    <source>
        <dbReference type="PROSITE" id="PS50921"/>
    </source>
</evidence>
<accession>A0A6C7EC16</accession>
<keyword evidence="1" id="KW-0808">Transferase</keyword>
<dbReference type="PROSITE" id="PS50921">
    <property type="entry name" value="ANTAR"/>
    <property type="match status" value="1"/>
</dbReference>
<name>A0A6C7EC16_ILUCY</name>
<organism evidence="6 7">
    <name type="scientific">Ilumatobacter coccineus (strain NBRC 103263 / KCTC 29153 / YM16-304)</name>
    <dbReference type="NCBI Taxonomy" id="1313172"/>
    <lineage>
        <taxon>Bacteria</taxon>
        <taxon>Bacillati</taxon>
        <taxon>Actinomycetota</taxon>
        <taxon>Acidimicrobiia</taxon>
        <taxon>Acidimicrobiales</taxon>
        <taxon>Ilumatobacteraceae</taxon>
        <taxon>Ilumatobacter</taxon>
    </lineage>
</organism>
<dbReference type="OrthoDB" id="3683444at2"/>
<sequence length="239" mass="25438">MTADQSALFDVLRRFAATLADRFDVADVLYNLTDSTVATLNATAAGVALVNEDGRLQFVSANTDAAASLELVQQNTREGPCHQAFTSSQTVSVADVSARDEWPVYRRTALDAGFSAVLGIPLVAGGNALGALTVYNEQPRQWSDNVIGAAHVLADIATGYILHASRLDEAQRLNEQLQHALDSRIVIEQAKGILAGEHGIALDAAFTALRQHARSKQATLRAVAEAVVDLGLRPPLPDT</sequence>
<evidence type="ECO:0000313" key="7">
    <source>
        <dbReference type="Proteomes" id="UP000011863"/>
    </source>
</evidence>
<dbReference type="KEGG" id="aym:YM304_32280"/>
<evidence type="ECO:0000313" key="6">
    <source>
        <dbReference type="EMBL" id="BAN03542.1"/>
    </source>
</evidence>
<dbReference type="InterPro" id="IPR012074">
    <property type="entry name" value="GAF_ANTAR"/>
</dbReference>
<feature type="domain" description="ANTAR" evidence="5">
    <location>
        <begin position="167"/>
        <end position="228"/>
    </location>
</feature>
<dbReference type="SMART" id="SM01012">
    <property type="entry name" value="ANTAR"/>
    <property type="match status" value="1"/>
</dbReference>
<keyword evidence="7" id="KW-1185">Reference proteome</keyword>
<dbReference type="Proteomes" id="UP000011863">
    <property type="component" value="Chromosome"/>
</dbReference>
<dbReference type="Gene3D" id="3.30.450.40">
    <property type="match status" value="1"/>
</dbReference>
<dbReference type="Gene3D" id="1.10.10.10">
    <property type="entry name" value="Winged helix-like DNA-binding domain superfamily/Winged helix DNA-binding domain"/>
    <property type="match status" value="1"/>
</dbReference>
<dbReference type="EMBL" id="AP012057">
    <property type="protein sequence ID" value="BAN03542.1"/>
    <property type="molecule type" value="Genomic_DNA"/>
</dbReference>
<dbReference type="GO" id="GO:0003723">
    <property type="term" value="F:RNA binding"/>
    <property type="evidence" value="ECO:0007669"/>
    <property type="project" value="InterPro"/>
</dbReference>
<keyword evidence="2" id="KW-0418">Kinase</keyword>